<protein>
    <submittedName>
        <fullName evidence="1">Uncharacterized protein</fullName>
    </submittedName>
</protein>
<reference evidence="2" key="1">
    <citation type="journal article" date="2014" name="Proc. Natl. Acad. Sci. U.S.A.">
        <title>Extensive sampling of basidiomycete genomes demonstrates inadequacy of the white-rot/brown-rot paradigm for wood decay fungi.</title>
        <authorList>
            <person name="Riley R."/>
            <person name="Salamov A.A."/>
            <person name="Brown D.W."/>
            <person name="Nagy L.G."/>
            <person name="Floudas D."/>
            <person name="Held B.W."/>
            <person name="Levasseur A."/>
            <person name="Lombard V."/>
            <person name="Morin E."/>
            <person name="Otillar R."/>
            <person name="Lindquist E.A."/>
            <person name="Sun H."/>
            <person name="LaButti K.M."/>
            <person name="Schmutz J."/>
            <person name="Jabbour D."/>
            <person name="Luo H."/>
            <person name="Baker S.E."/>
            <person name="Pisabarro A.G."/>
            <person name="Walton J.D."/>
            <person name="Blanchette R.A."/>
            <person name="Henrissat B."/>
            <person name="Martin F."/>
            <person name="Cullen D."/>
            <person name="Hibbett D.S."/>
            <person name="Grigoriev I.V."/>
        </authorList>
    </citation>
    <scope>NUCLEOTIDE SEQUENCE [LARGE SCALE GENOMIC DNA]</scope>
    <source>
        <strain evidence="2">MUCL 33604</strain>
    </source>
</reference>
<organism evidence="1 2">
    <name type="scientific">Jaapia argillacea MUCL 33604</name>
    <dbReference type="NCBI Taxonomy" id="933084"/>
    <lineage>
        <taxon>Eukaryota</taxon>
        <taxon>Fungi</taxon>
        <taxon>Dikarya</taxon>
        <taxon>Basidiomycota</taxon>
        <taxon>Agaricomycotina</taxon>
        <taxon>Agaricomycetes</taxon>
        <taxon>Agaricomycetidae</taxon>
        <taxon>Jaapiales</taxon>
        <taxon>Jaapiaceae</taxon>
        <taxon>Jaapia</taxon>
    </lineage>
</organism>
<evidence type="ECO:0000313" key="2">
    <source>
        <dbReference type="Proteomes" id="UP000027265"/>
    </source>
</evidence>
<dbReference type="Proteomes" id="UP000027265">
    <property type="component" value="Unassembled WGS sequence"/>
</dbReference>
<keyword evidence="2" id="KW-1185">Reference proteome</keyword>
<sequence>MGTAIDHVDGITGNDLLQTVGGYLEKVVKIGDVISEVHPYAKLAWQVLTSGYKVLKAQADRDQQVKKLWLEVADALDFLKQVNPVSQIQTFSTPVLLAMMKQVYECCLFLQKYGDQAYPGKC</sequence>
<dbReference type="InParanoid" id="A0A067QBR5"/>
<evidence type="ECO:0000313" key="1">
    <source>
        <dbReference type="EMBL" id="KDQ60036.1"/>
    </source>
</evidence>
<gene>
    <name evidence="1" type="ORF">JAAARDRAFT_125822</name>
</gene>
<dbReference type="EMBL" id="KL197714">
    <property type="protein sequence ID" value="KDQ60036.1"/>
    <property type="molecule type" value="Genomic_DNA"/>
</dbReference>
<dbReference type="HOGENOM" id="CLU_164899_0_0_1"/>
<dbReference type="AlphaFoldDB" id="A0A067QBR5"/>
<accession>A0A067QBR5</accession>
<name>A0A067QBR5_9AGAM</name>
<dbReference type="OrthoDB" id="163438at2759"/>
<proteinExistence type="predicted"/>